<keyword evidence="3" id="KW-1185">Reference proteome</keyword>
<protein>
    <submittedName>
        <fullName evidence="2">Uncharacterized protein</fullName>
    </submittedName>
</protein>
<dbReference type="Proteomes" id="UP000729402">
    <property type="component" value="Unassembled WGS sequence"/>
</dbReference>
<feature type="region of interest" description="Disordered" evidence="1">
    <location>
        <begin position="45"/>
        <end position="64"/>
    </location>
</feature>
<dbReference type="EMBL" id="JAAALK010000079">
    <property type="protein sequence ID" value="KAG8096029.1"/>
    <property type="molecule type" value="Genomic_DNA"/>
</dbReference>
<sequence length="210" mass="23712">MMSMISQRLLLLEIQHSSSQALTKRSVSQKARRLLLVLKLRPPVGPDGETASTDVHSIDRPKRSLASRKDEFGIHRRGALGHTNVRPWIPIQKRREKHPPASPGHRGEGEESKMVTHSWTAELHRRRKNTLNPLLSHYYEHRSEEESEILKRINAAIEVAAAVLVSSESCPDSELLAAAAARSEGNNGVIEMESWKQGKKRRRRGHRLAV</sequence>
<dbReference type="AlphaFoldDB" id="A0A8J6BUR6"/>
<evidence type="ECO:0000313" key="2">
    <source>
        <dbReference type="EMBL" id="KAG8096029.1"/>
    </source>
</evidence>
<comment type="caution">
    <text evidence="2">The sequence shown here is derived from an EMBL/GenBank/DDBJ whole genome shotgun (WGS) entry which is preliminary data.</text>
</comment>
<name>A0A8J6BUR6_ZIZPA</name>
<proteinExistence type="predicted"/>
<evidence type="ECO:0000256" key="1">
    <source>
        <dbReference type="SAM" id="MobiDB-lite"/>
    </source>
</evidence>
<reference evidence="2" key="1">
    <citation type="journal article" date="2021" name="bioRxiv">
        <title>Whole Genome Assembly and Annotation of Northern Wild Rice, Zizania palustris L., Supports a Whole Genome Duplication in the Zizania Genus.</title>
        <authorList>
            <person name="Haas M."/>
            <person name="Kono T."/>
            <person name="Macchietto M."/>
            <person name="Millas R."/>
            <person name="McGilp L."/>
            <person name="Shao M."/>
            <person name="Duquette J."/>
            <person name="Hirsch C.N."/>
            <person name="Kimball J."/>
        </authorList>
    </citation>
    <scope>NUCLEOTIDE SEQUENCE</scope>
    <source>
        <tissue evidence="2">Fresh leaf tissue</tissue>
    </source>
</reference>
<gene>
    <name evidence="2" type="ORF">GUJ93_ZPchr0013g34451</name>
</gene>
<reference evidence="2" key="2">
    <citation type="submission" date="2021-02" db="EMBL/GenBank/DDBJ databases">
        <authorList>
            <person name="Kimball J.A."/>
            <person name="Haas M.W."/>
            <person name="Macchietto M."/>
            <person name="Kono T."/>
            <person name="Duquette J."/>
            <person name="Shao M."/>
        </authorList>
    </citation>
    <scope>NUCLEOTIDE SEQUENCE</scope>
    <source>
        <tissue evidence="2">Fresh leaf tissue</tissue>
    </source>
</reference>
<organism evidence="2 3">
    <name type="scientific">Zizania palustris</name>
    <name type="common">Northern wild rice</name>
    <dbReference type="NCBI Taxonomy" id="103762"/>
    <lineage>
        <taxon>Eukaryota</taxon>
        <taxon>Viridiplantae</taxon>
        <taxon>Streptophyta</taxon>
        <taxon>Embryophyta</taxon>
        <taxon>Tracheophyta</taxon>
        <taxon>Spermatophyta</taxon>
        <taxon>Magnoliopsida</taxon>
        <taxon>Liliopsida</taxon>
        <taxon>Poales</taxon>
        <taxon>Poaceae</taxon>
        <taxon>BOP clade</taxon>
        <taxon>Oryzoideae</taxon>
        <taxon>Oryzeae</taxon>
        <taxon>Zizaniinae</taxon>
        <taxon>Zizania</taxon>
    </lineage>
</organism>
<evidence type="ECO:0000313" key="3">
    <source>
        <dbReference type="Proteomes" id="UP000729402"/>
    </source>
</evidence>
<accession>A0A8J6BUR6</accession>